<dbReference type="InterPro" id="IPR040442">
    <property type="entry name" value="Pyrv_kinase-like_dom_sf"/>
</dbReference>
<name>A0ABP7QUP2_9PSEU</name>
<dbReference type="GO" id="GO:0016829">
    <property type="term" value="F:lyase activity"/>
    <property type="evidence" value="ECO:0007669"/>
    <property type="project" value="UniProtKB-KW"/>
</dbReference>
<sequence>MTAFADLHRPGAPLLLPNAWDHASAAALFDAGFPAVGTTSLGVAAAHGLPDATGAARAETIALTKLIAKLPGMVTVDIESGFSADPAEVADLAAQLSDAGAVGVNLEDAMIDPQVLCGLIEAIKRRVPGLFVNARTDTYWLGDSSLEETLVRTEAYVDSGADGVFVPGMAKPEEIATVVEQVNAPLNLLFLPGKHTVTELAGLGVSRISTGSLLFRAAVHATVATALAVRDEHPVPPGIPGYDETVNMLGL</sequence>
<organism evidence="1 2">
    <name type="scientific">Allokutzneria multivorans</name>
    <dbReference type="NCBI Taxonomy" id="1142134"/>
    <lineage>
        <taxon>Bacteria</taxon>
        <taxon>Bacillati</taxon>
        <taxon>Actinomycetota</taxon>
        <taxon>Actinomycetes</taxon>
        <taxon>Pseudonocardiales</taxon>
        <taxon>Pseudonocardiaceae</taxon>
        <taxon>Allokutzneria</taxon>
    </lineage>
</organism>
<protein>
    <submittedName>
        <fullName evidence="1">Isocitrate lyase/phosphoenolpyruvate mutase family protein</fullName>
    </submittedName>
</protein>
<dbReference type="PANTHER" id="PTHR42905:SF16">
    <property type="entry name" value="CARBOXYPHOSPHONOENOLPYRUVATE PHOSPHONOMUTASE-LIKE PROTEIN (AFU_ORTHOLOGUE AFUA_5G07230)"/>
    <property type="match status" value="1"/>
</dbReference>
<dbReference type="InterPro" id="IPR039556">
    <property type="entry name" value="ICL/PEPM"/>
</dbReference>
<keyword evidence="2" id="KW-1185">Reference proteome</keyword>
<proteinExistence type="predicted"/>
<dbReference type="RefSeq" id="WP_344870510.1">
    <property type="nucleotide sequence ID" value="NZ_BAABAL010000003.1"/>
</dbReference>
<dbReference type="InterPro" id="IPR015813">
    <property type="entry name" value="Pyrv/PenolPyrv_kinase-like_dom"/>
</dbReference>
<dbReference type="EMBL" id="BAABAL010000003">
    <property type="protein sequence ID" value="GAA3987393.1"/>
    <property type="molecule type" value="Genomic_DNA"/>
</dbReference>
<keyword evidence="1" id="KW-0456">Lyase</keyword>
<evidence type="ECO:0000313" key="2">
    <source>
        <dbReference type="Proteomes" id="UP001501747"/>
    </source>
</evidence>
<dbReference type="Proteomes" id="UP001501747">
    <property type="component" value="Unassembled WGS sequence"/>
</dbReference>
<dbReference type="SUPFAM" id="SSF51621">
    <property type="entry name" value="Phosphoenolpyruvate/pyruvate domain"/>
    <property type="match status" value="1"/>
</dbReference>
<comment type="caution">
    <text evidence="1">The sequence shown here is derived from an EMBL/GenBank/DDBJ whole genome shotgun (WGS) entry which is preliminary data.</text>
</comment>
<dbReference type="CDD" id="cd00377">
    <property type="entry name" value="ICL_PEPM"/>
    <property type="match status" value="1"/>
</dbReference>
<reference evidence="2" key="1">
    <citation type="journal article" date="2019" name="Int. J. Syst. Evol. Microbiol.">
        <title>The Global Catalogue of Microorganisms (GCM) 10K type strain sequencing project: providing services to taxonomists for standard genome sequencing and annotation.</title>
        <authorList>
            <consortium name="The Broad Institute Genomics Platform"/>
            <consortium name="The Broad Institute Genome Sequencing Center for Infectious Disease"/>
            <person name="Wu L."/>
            <person name="Ma J."/>
        </authorList>
    </citation>
    <scope>NUCLEOTIDE SEQUENCE [LARGE SCALE GENOMIC DNA]</scope>
    <source>
        <strain evidence="2">JCM 17342</strain>
    </source>
</reference>
<dbReference type="PANTHER" id="PTHR42905">
    <property type="entry name" value="PHOSPHOENOLPYRUVATE CARBOXYLASE"/>
    <property type="match status" value="1"/>
</dbReference>
<dbReference type="Gene3D" id="3.20.20.60">
    <property type="entry name" value="Phosphoenolpyruvate-binding domains"/>
    <property type="match status" value="1"/>
</dbReference>
<accession>A0ABP7QUP2</accession>
<dbReference type="Pfam" id="PF13714">
    <property type="entry name" value="PEP_mutase"/>
    <property type="match status" value="1"/>
</dbReference>
<gene>
    <name evidence="1" type="ORF">GCM10022247_02140</name>
</gene>
<evidence type="ECO:0000313" key="1">
    <source>
        <dbReference type="EMBL" id="GAA3987393.1"/>
    </source>
</evidence>